<keyword evidence="1 2" id="KW-0863">Zinc-finger</keyword>
<comment type="function">
    <text evidence="2">Putative transcription activator involved in regulating light control of development.</text>
</comment>
<accession>A0A444Y9D2</accession>
<dbReference type="EMBL" id="SDMP01000017">
    <property type="protein sequence ID" value="RYQ98466.1"/>
    <property type="molecule type" value="Genomic_DNA"/>
</dbReference>
<comment type="caution">
    <text evidence="5">The sequence shown here is derived from an EMBL/GenBank/DDBJ whole genome shotgun (WGS) entry which is preliminary data.</text>
</comment>
<evidence type="ECO:0000313" key="5">
    <source>
        <dbReference type="EMBL" id="RYQ98466.1"/>
    </source>
</evidence>
<dbReference type="GO" id="GO:0008270">
    <property type="term" value="F:zinc ion binding"/>
    <property type="evidence" value="ECO:0007669"/>
    <property type="project" value="UniProtKB-UniRule"/>
</dbReference>
<feature type="compositionally biased region" description="Basic and acidic residues" evidence="3">
    <location>
        <begin position="1"/>
        <end position="10"/>
    </location>
</feature>
<keyword evidence="6" id="KW-1185">Reference proteome</keyword>
<feature type="region of interest" description="Disordered" evidence="3">
    <location>
        <begin position="1"/>
        <end position="30"/>
    </location>
</feature>
<dbReference type="GO" id="GO:0006355">
    <property type="term" value="P:regulation of DNA-templated transcription"/>
    <property type="evidence" value="ECO:0007669"/>
    <property type="project" value="UniProtKB-UniRule"/>
</dbReference>
<dbReference type="InterPro" id="IPR007527">
    <property type="entry name" value="Znf_SWIM"/>
</dbReference>
<sequence length="603" mass="68431">MENDGKESYKNSDQSEDLSVEYECSSDESDDMVDVTVDEAEADIINADGFEKLITDLTIEDIWELVFDTESQVCEFYAKYVKCYGFVSRKDLKTVDANGNINTRQLVCNKVGERHWKHLKGTIDKGSMGQLLVSSAGRGFGSFVTIEWVNGKSVSLRVNTIIHCVHLKRWSEIISKYRLAENEWVQGIYNDKMNEVLRHYRNNHLTADFETFYKFPVLTTCLESFEKQATELYTRNIFKLVKDDIEAAGALNVTKCPNSRDIVEYNTSEYFNQQWQFKVSYNKDKDLFACECRLFETRRLLCSHIFGILKHRNAKCVPTSLILKRWTRDAKSDFICSIAEQDSANDIVPTLRCGAMTSICWKLCDISSKNSADYRKISGELLKLISKVQNKSDAQARFSPMSALIGDPTVVKSKGAPKKVPKGQKRRRCSHCKSSRHFVRTCPLLVKEDSPAEYSNAEDEPMGGGSKKSVSKLTETPKIRANGKKSRQKTEEITLTQETLKDKTNTSGIEVAEVQDAATTKPRLPQYPMHHYPVVHPYQPYGGVLPIPFHPVPNGMAYFNQYPSTARITSYPQFSHVSSYSSGPSDSNTWARLLNDVINNKKP</sequence>
<proteinExistence type="inferred from homology"/>
<evidence type="ECO:0000256" key="1">
    <source>
        <dbReference type="PROSITE-ProRule" id="PRU00325"/>
    </source>
</evidence>
<dbReference type="PANTHER" id="PTHR31669">
    <property type="entry name" value="PROTEIN FAR1-RELATED SEQUENCE 10-RELATED"/>
    <property type="match status" value="1"/>
</dbReference>
<dbReference type="GO" id="GO:0005634">
    <property type="term" value="C:nucleus"/>
    <property type="evidence" value="ECO:0007669"/>
    <property type="project" value="UniProtKB-SubCell"/>
</dbReference>
<protein>
    <recommendedName>
        <fullName evidence="2">Protein FAR1-RELATED SEQUENCE</fullName>
    </recommendedName>
</protein>
<comment type="subcellular location">
    <subcellularLocation>
        <location evidence="2">Nucleus</location>
    </subcellularLocation>
</comment>
<name>A0A444Y9D2_ARAHY</name>
<evidence type="ECO:0000256" key="3">
    <source>
        <dbReference type="SAM" id="MobiDB-lite"/>
    </source>
</evidence>
<evidence type="ECO:0000256" key="2">
    <source>
        <dbReference type="RuleBase" id="RU367018"/>
    </source>
</evidence>
<gene>
    <name evidence="5" type="ORF">Ahy_B07g086173</name>
</gene>
<dbReference type="InterPro" id="IPR031052">
    <property type="entry name" value="FHY3/FAR1"/>
</dbReference>
<evidence type="ECO:0000313" key="6">
    <source>
        <dbReference type="Proteomes" id="UP000289738"/>
    </source>
</evidence>
<organism evidence="5 6">
    <name type="scientific">Arachis hypogaea</name>
    <name type="common">Peanut</name>
    <dbReference type="NCBI Taxonomy" id="3818"/>
    <lineage>
        <taxon>Eukaryota</taxon>
        <taxon>Viridiplantae</taxon>
        <taxon>Streptophyta</taxon>
        <taxon>Embryophyta</taxon>
        <taxon>Tracheophyta</taxon>
        <taxon>Spermatophyta</taxon>
        <taxon>Magnoliopsida</taxon>
        <taxon>eudicotyledons</taxon>
        <taxon>Gunneridae</taxon>
        <taxon>Pentapetalae</taxon>
        <taxon>rosids</taxon>
        <taxon>fabids</taxon>
        <taxon>Fabales</taxon>
        <taxon>Fabaceae</taxon>
        <taxon>Papilionoideae</taxon>
        <taxon>50 kb inversion clade</taxon>
        <taxon>dalbergioids sensu lato</taxon>
        <taxon>Dalbergieae</taxon>
        <taxon>Pterocarpus clade</taxon>
        <taxon>Arachis</taxon>
    </lineage>
</organism>
<dbReference type="PROSITE" id="PS50966">
    <property type="entry name" value="ZF_SWIM"/>
    <property type="match status" value="1"/>
</dbReference>
<feature type="compositionally biased region" description="Acidic residues" evidence="3">
    <location>
        <begin position="14"/>
        <end position="30"/>
    </location>
</feature>
<feature type="region of interest" description="Disordered" evidence="3">
    <location>
        <begin position="453"/>
        <end position="491"/>
    </location>
</feature>
<keyword evidence="2" id="KW-0539">Nucleus</keyword>
<evidence type="ECO:0000259" key="4">
    <source>
        <dbReference type="PROSITE" id="PS50966"/>
    </source>
</evidence>
<keyword evidence="2" id="KW-0479">Metal-binding</keyword>
<dbReference type="Proteomes" id="UP000289738">
    <property type="component" value="Chromosome B07"/>
</dbReference>
<feature type="domain" description="SWIM-type" evidence="4">
    <location>
        <begin position="277"/>
        <end position="313"/>
    </location>
</feature>
<dbReference type="PANTHER" id="PTHR31669:SF251">
    <property type="entry name" value="PROTEIN FAR1-RELATED SEQUENCE"/>
    <property type="match status" value="1"/>
</dbReference>
<dbReference type="AlphaFoldDB" id="A0A444Y9D2"/>
<keyword evidence="2" id="KW-0862">Zinc</keyword>
<reference evidence="5 6" key="1">
    <citation type="submission" date="2019-01" db="EMBL/GenBank/DDBJ databases">
        <title>Sequencing of cultivated peanut Arachis hypogaea provides insights into genome evolution and oil improvement.</title>
        <authorList>
            <person name="Chen X."/>
        </authorList>
    </citation>
    <scope>NUCLEOTIDE SEQUENCE [LARGE SCALE GENOMIC DNA]</scope>
    <source>
        <strain evidence="6">cv. Fuhuasheng</strain>
        <tissue evidence="5">Leaves</tissue>
    </source>
</reference>
<comment type="similarity">
    <text evidence="2">Belongs to the FHY3/FAR1 family.</text>
</comment>